<evidence type="ECO:0000313" key="3">
    <source>
        <dbReference type="Proteomes" id="UP000004881"/>
    </source>
</evidence>
<comment type="caution">
    <text evidence="2">The sequence shown here is derived from an EMBL/GenBank/DDBJ whole genome shotgun (WGS) entry which is preliminary data.</text>
</comment>
<protein>
    <recommendedName>
        <fullName evidence="4">DUF4194 domain-containing protein</fullName>
    </recommendedName>
</protein>
<feature type="compositionally biased region" description="Basic and acidic residues" evidence="1">
    <location>
        <begin position="33"/>
        <end position="43"/>
    </location>
</feature>
<evidence type="ECO:0000256" key="1">
    <source>
        <dbReference type="SAM" id="MobiDB-lite"/>
    </source>
</evidence>
<dbReference type="Pfam" id="PF13835">
    <property type="entry name" value="DUF4194"/>
    <property type="match status" value="1"/>
</dbReference>
<organism evidence="2 3">
    <name type="scientific">Gordonia terrae NBRC 100016</name>
    <dbReference type="NCBI Taxonomy" id="1089454"/>
    <lineage>
        <taxon>Bacteria</taxon>
        <taxon>Bacillati</taxon>
        <taxon>Actinomycetota</taxon>
        <taxon>Actinomycetes</taxon>
        <taxon>Mycobacteriales</taxon>
        <taxon>Gordoniaceae</taxon>
        <taxon>Gordonia</taxon>
    </lineage>
</organism>
<dbReference type="EMBL" id="BAFD01000036">
    <property type="protein sequence ID" value="GAB43003.1"/>
    <property type="molecule type" value="Genomic_DNA"/>
</dbReference>
<accession>A0ABQ0HAT2</accession>
<evidence type="ECO:0008006" key="4">
    <source>
        <dbReference type="Google" id="ProtNLM"/>
    </source>
</evidence>
<feature type="compositionally biased region" description="Acidic residues" evidence="1">
    <location>
        <begin position="293"/>
        <end position="326"/>
    </location>
</feature>
<dbReference type="InterPro" id="IPR025449">
    <property type="entry name" value="JetB"/>
</dbReference>
<dbReference type="RefSeq" id="WP_004019800.1">
    <property type="nucleotide sequence ID" value="NZ_BAFD01000036.1"/>
</dbReference>
<evidence type="ECO:0000313" key="2">
    <source>
        <dbReference type="EMBL" id="GAB43003.1"/>
    </source>
</evidence>
<reference evidence="2 3" key="1">
    <citation type="submission" date="2012-02" db="EMBL/GenBank/DDBJ databases">
        <title>Whole genome shotgun sequence of Gordonia terrae NBRC 100016.</title>
        <authorList>
            <person name="Takarada H."/>
            <person name="Hosoyama A."/>
            <person name="Tsuchikane K."/>
            <person name="Katsumata H."/>
            <person name="Yamazaki S."/>
            <person name="Fujita N."/>
        </authorList>
    </citation>
    <scope>NUCLEOTIDE SEQUENCE [LARGE SCALE GENOMIC DNA]</scope>
    <source>
        <strain evidence="2 3">NBRC 100016</strain>
    </source>
</reference>
<dbReference type="GeneID" id="32688719"/>
<keyword evidence="3" id="KW-1185">Reference proteome</keyword>
<feature type="region of interest" description="Disordered" evidence="1">
    <location>
        <begin position="1"/>
        <end position="80"/>
    </location>
</feature>
<feature type="region of interest" description="Disordered" evidence="1">
    <location>
        <begin position="285"/>
        <end position="326"/>
    </location>
</feature>
<sequence>MTSLPPELDADSSLPEVRADDPLPPEVRAQRATKGDPEVRADDAQSPLPEVRADDPLSPEVRAKRATKGAPTPDEFAGFDDLPTVANRAATHTPNAPRFDGDVSELPDRACWALQNLLTRRYISGDRQPQLWSWVAEYQDVLRGRLSELDLRLRIVDELQVAFVEQAGYDSRWGRKILKRETIHTYDAILALHLAKYVRAARDEPVLITREEIHELFAGVTNTIDRDLALFDKRIERALDKMEELEFLRKQRDDADTFVVSPVISAVMTASVITDLQRQFEQFIGSGDTGEVPPEDLADEPADRDDDAADLDGDNAYGENDEGDDW</sequence>
<dbReference type="Proteomes" id="UP000004881">
    <property type="component" value="Unassembled WGS sequence"/>
</dbReference>
<proteinExistence type="predicted"/>
<name>A0ABQ0HAT2_9ACTN</name>
<gene>
    <name evidence="2" type="ORF">GOTRE_036_00090</name>
</gene>